<dbReference type="AlphaFoldDB" id="A0A1M5UFA1"/>
<keyword evidence="2" id="KW-1185">Reference proteome</keyword>
<evidence type="ECO:0000313" key="2">
    <source>
        <dbReference type="Proteomes" id="UP000184268"/>
    </source>
</evidence>
<accession>A0A1M5UFA1</accession>
<dbReference type="RefSeq" id="WP_067655261.1">
    <property type="nucleotide sequence ID" value="NZ_FQXG01000003.1"/>
</dbReference>
<proteinExistence type="predicted"/>
<name>A0A1M5UFA1_9GAMM</name>
<dbReference type="EMBL" id="FQXG01000003">
    <property type="protein sequence ID" value="SHH61343.1"/>
    <property type="molecule type" value="Genomic_DNA"/>
</dbReference>
<organism evidence="1 2">
    <name type="scientific">Ferrimonas marina</name>
    <dbReference type="NCBI Taxonomy" id="299255"/>
    <lineage>
        <taxon>Bacteria</taxon>
        <taxon>Pseudomonadati</taxon>
        <taxon>Pseudomonadota</taxon>
        <taxon>Gammaproteobacteria</taxon>
        <taxon>Alteromonadales</taxon>
        <taxon>Ferrimonadaceae</taxon>
        <taxon>Ferrimonas</taxon>
    </lineage>
</organism>
<sequence>MRYSREEYIEKANLIYQHLGGKPFAIRYGCLGNITGGALTEANGAINGGLQFDLGTGLVGKDGATRFRVEVSPRDEYVLKGYAANEAEQCYEQVLEIDGLYVDVLAEVFSSVVCDEKGRQADLHSETGGLER</sequence>
<dbReference type="Proteomes" id="UP000184268">
    <property type="component" value="Unassembled WGS sequence"/>
</dbReference>
<protein>
    <submittedName>
        <fullName evidence="1">Uncharacterized protein</fullName>
    </submittedName>
</protein>
<evidence type="ECO:0000313" key="1">
    <source>
        <dbReference type="EMBL" id="SHH61343.1"/>
    </source>
</evidence>
<reference evidence="2" key="1">
    <citation type="submission" date="2016-11" db="EMBL/GenBank/DDBJ databases">
        <authorList>
            <person name="Varghese N."/>
            <person name="Submissions S."/>
        </authorList>
    </citation>
    <scope>NUCLEOTIDE SEQUENCE [LARGE SCALE GENOMIC DNA]</scope>
    <source>
        <strain evidence="2">DSM 16917</strain>
    </source>
</reference>
<dbReference type="STRING" id="299255.SAMN02745129_2528"/>
<gene>
    <name evidence="1" type="ORF">SAMN02745129_2528</name>
</gene>